<proteinExistence type="predicted"/>
<organism evidence="1 2">
    <name type="scientific">Meloidogyne enterolobii</name>
    <name type="common">Root-knot nematode worm</name>
    <name type="synonym">Meloidogyne mayaguensis</name>
    <dbReference type="NCBI Taxonomy" id="390850"/>
    <lineage>
        <taxon>Eukaryota</taxon>
        <taxon>Metazoa</taxon>
        <taxon>Ecdysozoa</taxon>
        <taxon>Nematoda</taxon>
        <taxon>Chromadorea</taxon>
        <taxon>Rhabditida</taxon>
        <taxon>Tylenchina</taxon>
        <taxon>Tylenchomorpha</taxon>
        <taxon>Tylenchoidea</taxon>
        <taxon>Meloidogynidae</taxon>
        <taxon>Meloidogyninae</taxon>
        <taxon>Meloidogyne</taxon>
    </lineage>
</organism>
<gene>
    <name evidence="1" type="ORF">MENTE1834_LOCUS31988</name>
</gene>
<evidence type="ECO:0000313" key="2">
    <source>
        <dbReference type="Proteomes" id="UP001497535"/>
    </source>
</evidence>
<name>A0ACB1A1P3_MELEN</name>
<reference evidence="1" key="1">
    <citation type="submission" date="2023-11" db="EMBL/GenBank/DDBJ databases">
        <authorList>
            <person name="Poullet M."/>
        </authorList>
    </citation>
    <scope>NUCLEOTIDE SEQUENCE</scope>
    <source>
        <strain evidence="1">E1834</strain>
    </source>
</reference>
<dbReference type="Proteomes" id="UP001497535">
    <property type="component" value="Unassembled WGS sequence"/>
</dbReference>
<sequence>MADCAKYCFKGPLKEDTKFASKNYSKIQNNFKHIGCLWETFTVDKDTFLVHGKHHIYVFMLAKDVHQGIFFQVNIPQGNVPLLLSKGIVYCHTFNGRLNTVLLRSHKTETVVDLFLEIKILPSILSSLGKLHRSFEKC</sequence>
<dbReference type="EMBL" id="CAVMJV010000054">
    <property type="protein sequence ID" value="CAK5084592.1"/>
    <property type="molecule type" value="Genomic_DNA"/>
</dbReference>
<evidence type="ECO:0000313" key="1">
    <source>
        <dbReference type="EMBL" id="CAK5084592.1"/>
    </source>
</evidence>
<protein>
    <submittedName>
        <fullName evidence="1">Uncharacterized protein</fullName>
    </submittedName>
</protein>
<comment type="caution">
    <text evidence="1">The sequence shown here is derived from an EMBL/GenBank/DDBJ whole genome shotgun (WGS) entry which is preliminary data.</text>
</comment>
<keyword evidence="2" id="KW-1185">Reference proteome</keyword>
<accession>A0ACB1A1P3</accession>